<dbReference type="AlphaFoldDB" id="A0A7X0Y7I2"/>
<protein>
    <recommendedName>
        <fullName evidence="1">Helix-turn-helix domain-containing protein</fullName>
    </recommendedName>
</protein>
<dbReference type="Pfam" id="PF20038">
    <property type="entry name" value="HTH_59"/>
    <property type="match status" value="1"/>
</dbReference>
<name>A0A7X0Y7I2_9LIST</name>
<gene>
    <name evidence="2" type="ORF">HCA69_15975</name>
</gene>
<organism evidence="2 3">
    <name type="scientific">Listeria grandensis</name>
    <dbReference type="NCBI Taxonomy" id="1494963"/>
    <lineage>
        <taxon>Bacteria</taxon>
        <taxon>Bacillati</taxon>
        <taxon>Bacillota</taxon>
        <taxon>Bacilli</taxon>
        <taxon>Bacillales</taxon>
        <taxon>Listeriaceae</taxon>
        <taxon>Listeria</taxon>
    </lineage>
</organism>
<proteinExistence type="predicted"/>
<evidence type="ECO:0000313" key="3">
    <source>
        <dbReference type="Proteomes" id="UP000535908"/>
    </source>
</evidence>
<dbReference type="EMBL" id="JAARWN010000027">
    <property type="protein sequence ID" value="MBC1937862.1"/>
    <property type="molecule type" value="Genomic_DNA"/>
</dbReference>
<dbReference type="InterPro" id="IPR045403">
    <property type="entry name" value="HTH_59_Firmicutes_type"/>
</dbReference>
<evidence type="ECO:0000259" key="1">
    <source>
        <dbReference type="Pfam" id="PF20038"/>
    </source>
</evidence>
<sequence length="75" mass="8873">MGNEKRYKLTDTDLMTSSEASARWGKDQSYVRQLFKKYPGRFKEGTYRKFGSVFVITKEGMEYVTKEKELSERDD</sequence>
<reference evidence="2 3" key="1">
    <citation type="submission" date="2020-03" db="EMBL/GenBank/DDBJ databases">
        <title>Soil Listeria distribution.</title>
        <authorList>
            <person name="Liao J."/>
            <person name="Wiedmann M."/>
        </authorList>
    </citation>
    <scope>NUCLEOTIDE SEQUENCE [LARGE SCALE GENOMIC DNA]</scope>
    <source>
        <strain evidence="2 3">FSL L7-0741</strain>
    </source>
</reference>
<accession>A0A7X0Y7I2</accession>
<dbReference type="RefSeq" id="WP_185527965.1">
    <property type="nucleotide sequence ID" value="NZ_JAARWN010000027.1"/>
</dbReference>
<dbReference type="Proteomes" id="UP000535908">
    <property type="component" value="Unassembled WGS sequence"/>
</dbReference>
<comment type="caution">
    <text evidence="2">The sequence shown here is derived from an EMBL/GenBank/DDBJ whole genome shotgun (WGS) entry which is preliminary data.</text>
</comment>
<evidence type="ECO:0000313" key="2">
    <source>
        <dbReference type="EMBL" id="MBC1937862.1"/>
    </source>
</evidence>
<feature type="domain" description="Helix-turn-helix" evidence="1">
    <location>
        <begin position="11"/>
        <end position="65"/>
    </location>
</feature>